<evidence type="ECO:0000313" key="1">
    <source>
        <dbReference type="EMBL" id="NMO17199.1"/>
    </source>
</evidence>
<proteinExistence type="predicted"/>
<dbReference type="EMBL" id="JABBJJ010000090">
    <property type="protein sequence ID" value="NMO17199.1"/>
    <property type="molecule type" value="Genomic_DNA"/>
</dbReference>
<comment type="caution">
    <text evidence="1">The sequence shown here is derived from an EMBL/GenBank/DDBJ whole genome shotgun (WGS) entry which is preliminary data.</text>
</comment>
<organism evidence="1 2">
    <name type="scientific">Pyxidicoccus fallax</name>
    <dbReference type="NCBI Taxonomy" id="394095"/>
    <lineage>
        <taxon>Bacteria</taxon>
        <taxon>Pseudomonadati</taxon>
        <taxon>Myxococcota</taxon>
        <taxon>Myxococcia</taxon>
        <taxon>Myxococcales</taxon>
        <taxon>Cystobacterineae</taxon>
        <taxon>Myxococcaceae</taxon>
        <taxon>Pyxidicoccus</taxon>
    </lineage>
</organism>
<name>A0A848LDU2_9BACT</name>
<dbReference type="Proteomes" id="UP000518300">
    <property type="component" value="Unassembled WGS sequence"/>
</dbReference>
<reference evidence="1 2" key="1">
    <citation type="submission" date="2020-04" db="EMBL/GenBank/DDBJ databases">
        <title>Draft genome of Pyxidicoccus fallax type strain.</title>
        <authorList>
            <person name="Whitworth D.E."/>
        </authorList>
    </citation>
    <scope>NUCLEOTIDE SEQUENCE [LARGE SCALE GENOMIC DNA]</scope>
    <source>
        <strain evidence="1 2">DSM 14698</strain>
    </source>
</reference>
<keyword evidence="2" id="KW-1185">Reference proteome</keyword>
<sequence length="380" mass="39587">MRSPVVAALLALVACSRSTEGPTPRVQGVVNPLIRNATPARICNAQGGERGWRLEVAGERFAPMPGDVLSEPEQAAMPEVTLRGPTTLTLPRDRVFYVRPELLLVDVPTRDTTPPVELPEGSYSVEVSNPLGGSDSLADALVVLGPPSISRVVPPPNGYTYNAASPIVIEGTGFAPNTFPVVTLRREDGATQSLFVLEVTSPTRISTEIPPGTPEGRYDMLLTSPEGCTASLARALDITYTRLGTLTVEPRSGGELSNQVITLRNAPTGNQVGFSGAPDVYLLAPVKTDPSQVQRVPLRDVTFVSANEVTAVVPTCSGFTEPDGADPRCPNGIVPGGPYALEVADPNGAVGEVPASAGFTVIAGATSGLEPSLPHGASEP</sequence>
<gene>
    <name evidence="1" type="ORF">HG543_20375</name>
</gene>
<protein>
    <recommendedName>
        <fullName evidence="3">Lipoprotein</fullName>
    </recommendedName>
</protein>
<evidence type="ECO:0008006" key="3">
    <source>
        <dbReference type="Google" id="ProtNLM"/>
    </source>
</evidence>
<evidence type="ECO:0000313" key="2">
    <source>
        <dbReference type="Proteomes" id="UP000518300"/>
    </source>
</evidence>
<accession>A0A848LDU2</accession>
<dbReference type="AlphaFoldDB" id="A0A848LDU2"/>
<dbReference type="PROSITE" id="PS51257">
    <property type="entry name" value="PROKAR_LIPOPROTEIN"/>
    <property type="match status" value="1"/>
</dbReference>
<dbReference type="RefSeq" id="WP_169346479.1">
    <property type="nucleotide sequence ID" value="NZ_JABBJJ010000090.1"/>
</dbReference>